<proteinExistence type="predicted"/>
<feature type="region of interest" description="Disordered" evidence="1">
    <location>
        <begin position="1"/>
        <end position="25"/>
    </location>
</feature>
<evidence type="ECO:0000313" key="2">
    <source>
        <dbReference type="Proteomes" id="UP000515180"/>
    </source>
</evidence>
<evidence type="ECO:0000256" key="1">
    <source>
        <dbReference type="SAM" id="MobiDB-lite"/>
    </source>
</evidence>
<dbReference type="Proteomes" id="UP000515180">
    <property type="component" value="Unplaced"/>
</dbReference>
<accession>A0A6P8KV68</accession>
<dbReference type="AlphaFoldDB" id="A0A6P8KV68"/>
<protein>
    <submittedName>
        <fullName evidence="3">Uncharacterized protein LOC117151156</fullName>
    </submittedName>
</protein>
<reference evidence="3" key="1">
    <citation type="submission" date="2025-08" db="UniProtKB">
        <authorList>
            <consortium name="RefSeq"/>
        </authorList>
    </citation>
    <scope>IDENTIFICATION</scope>
</reference>
<keyword evidence="2" id="KW-1185">Reference proteome</keyword>
<organism evidence="2 3">
    <name type="scientific">Bombus impatiens</name>
    <name type="common">Bumblebee</name>
    <dbReference type="NCBI Taxonomy" id="132113"/>
    <lineage>
        <taxon>Eukaryota</taxon>
        <taxon>Metazoa</taxon>
        <taxon>Ecdysozoa</taxon>
        <taxon>Arthropoda</taxon>
        <taxon>Hexapoda</taxon>
        <taxon>Insecta</taxon>
        <taxon>Pterygota</taxon>
        <taxon>Neoptera</taxon>
        <taxon>Endopterygota</taxon>
        <taxon>Hymenoptera</taxon>
        <taxon>Apocrita</taxon>
        <taxon>Aculeata</taxon>
        <taxon>Apoidea</taxon>
        <taxon>Anthophila</taxon>
        <taxon>Apidae</taxon>
        <taxon>Bombus</taxon>
        <taxon>Pyrobombus</taxon>
    </lineage>
</organism>
<dbReference type="RefSeq" id="XP_033174340.1">
    <property type="nucleotide sequence ID" value="XM_033318449.1"/>
</dbReference>
<name>A0A6P8KV68_BOMIM</name>
<evidence type="ECO:0000313" key="3">
    <source>
        <dbReference type="RefSeq" id="XP_033174340.1"/>
    </source>
</evidence>
<gene>
    <name evidence="3" type="primary">LOC117151156</name>
</gene>
<sequence length="137" mass="16593">MHSYTERKMNRVQNRQIRKNEERNERTGGHWRNGIVFQLLVDFHVANWWPHFPTKNCQIFNYSFQFHNTTTTTNNNNNNDDDDDNTNIPIIIIARLRFNAWLNFQSYIVYQRLMNLCKKIRHRTMSVVNSSINDNIF</sequence>
<dbReference type="GeneID" id="117151156"/>